<feature type="compositionally biased region" description="Low complexity" evidence="5">
    <location>
        <begin position="1"/>
        <end position="14"/>
    </location>
</feature>
<name>A0A9W9F5R6_9EURO</name>
<dbReference type="AlphaFoldDB" id="A0A9W9F5R6"/>
<feature type="domain" description="Zn(2)-C6 fungal-type" evidence="6">
    <location>
        <begin position="28"/>
        <end position="58"/>
    </location>
</feature>
<keyword evidence="2" id="KW-0238">DNA-binding</keyword>
<reference evidence="7" key="2">
    <citation type="journal article" date="2023" name="IMA Fungus">
        <title>Comparative genomic study of the Penicillium genus elucidates a diverse pangenome and 15 lateral gene transfer events.</title>
        <authorList>
            <person name="Petersen C."/>
            <person name="Sorensen T."/>
            <person name="Nielsen M.R."/>
            <person name="Sondergaard T.E."/>
            <person name="Sorensen J.L."/>
            <person name="Fitzpatrick D.A."/>
            <person name="Frisvad J.C."/>
            <person name="Nielsen K.L."/>
        </authorList>
    </citation>
    <scope>NUCLEOTIDE SEQUENCE</scope>
    <source>
        <strain evidence="7">IBT 30069</strain>
    </source>
</reference>
<dbReference type="CDD" id="cd00067">
    <property type="entry name" value="GAL4"/>
    <property type="match status" value="1"/>
</dbReference>
<gene>
    <name evidence="7" type="ORF">N7456_009862</name>
</gene>
<dbReference type="PROSITE" id="PS00463">
    <property type="entry name" value="ZN2_CY6_FUNGAL_1"/>
    <property type="match status" value="1"/>
</dbReference>
<organism evidence="7 8">
    <name type="scientific">Penicillium angulare</name>
    <dbReference type="NCBI Taxonomy" id="116970"/>
    <lineage>
        <taxon>Eukaryota</taxon>
        <taxon>Fungi</taxon>
        <taxon>Dikarya</taxon>
        <taxon>Ascomycota</taxon>
        <taxon>Pezizomycotina</taxon>
        <taxon>Eurotiomycetes</taxon>
        <taxon>Eurotiomycetidae</taxon>
        <taxon>Eurotiales</taxon>
        <taxon>Aspergillaceae</taxon>
        <taxon>Penicillium</taxon>
    </lineage>
</organism>
<dbReference type="Proteomes" id="UP001149165">
    <property type="component" value="Unassembled WGS sequence"/>
</dbReference>
<proteinExistence type="predicted"/>
<dbReference type="OrthoDB" id="5295362at2759"/>
<dbReference type="PANTHER" id="PTHR47784">
    <property type="entry name" value="STEROL UPTAKE CONTROL PROTEIN 2"/>
    <property type="match status" value="1"/>
</dbReference>
<dbReference type="GO" id="GO:0008270">
    <property type="term" value="F:zinc ion binding"/>
    <property type="evidence" value="ECO:0007669"/>
    <property type="project" value="InterPro"/>
</dbReference>
<dbReference type="GO" id="GO:0001228">
    <property type="term" value="F:DNA-binding transcription activator activity, RNA polymerase II-specific"/>
    <property type="evidence" value="ECO:0007669"/>
    <property type="project" value="TreeGrafter"/>
</dbReference>
<evidence type="ECO:0000256" key="4">
    <source>
        <dbReference type="ARBA" id="ARBA00023242"/>
    </source>
</evidence>
<keyword evidence="1" id="KW-0805">Transcription regulation</keyword>
<feature type="compositionally biased region" description="Basic residues" evidence="5">
    <location>
        <begin position="16"/>
        <end position="26"/>
    </location>
</feature>
<dbReference type="PROSITE" id="PS50048">
    <property type="entry name" value="ZN2_CY6_FUNGAL_2"/>
    <property type="match status" value="1"/>
</dbReference>
<evidence type="ECO:0000256" key="5">
    <source>
        <dbReference type="SAM" id="MobiDB-lite"/>
    </source>
</evidence>
<dbReference type="InterPro" id="IPR001138">
    <property type="entry name" value="Zn2Cys6_DnaBD"/>
</dbReference>
<dbReference type="InterPro" id="IPR036864">
    <property type="entry name" value="Zn2-C6_fun-type_DNA-bd_sf"/>
</dbReference>
<evidence type="ECO:0000256" key="1">
    <source>
        <dbReference type="ARBA" id="ARBA00023015"/>
    </source>
</evidence>
<evidence type="ECO:0000256" key="3">
    <source>
        <dbReference type="ARBA" id="ARBA00023163"/>
    </source>
</evidence>
<evidence type="ECO:0000313" key="8">
    <source>
        <dbReference type="Proteomes" id="UP001149165"/>
    </source>
</evidence>
<feature type="non-terminal residue" evidence="7">
    <location>
        <position position="1"/>
    </location>
</feature>
<dbReference type="InterPro" id="IPR053157">
    <property type="entry name" value="Sterol_Uptake_Regulator"/>
</dbReference>
<dbReference type="EMBL" id="JAPQKH010000006">
    <property type="protein sequence ID" value="KAJ5094001.1"/>
    <property type="molecule type" value="Genomic_DNA"/>
</dbReference>
<reference evidence="7" key="1">
    <citation type="submission" date="2022-11" db="EMBL/GenBank/DDBJ databases">
        <authorList>
            <person name="Petersen C."/>
        </authorList>
    </citation>
    <scope>NUCLEOTIDE SEQUENCE</scope>
    <source>
        <strain evidence="7">IBT 30069</strain>
    </source>
</reference>
<dbReference type="Gene3D" id="4.10.240.10">
    <property type="entry name" value="Zn(2)-C6 fungal-type DNA-binding domain"/>
    <property type="match status" value="1"/>
</dbReference>
<sequence>MTSGPSSRAPSGRPKAPPRRSHKKSRAGCNQCKERRVKCDETRPQCTNCTYRLLHCSYLDNTQNYTTSDAVHSKYPSEELIDSRDGIQHHGDPQETGTLHYTLEDLQLMHQFSTETYKSLCGDQSDKAGWQSLIPRLPYKYEFLMHGILALAALHTAATTTEFNDPMSYLDIALRYNSLSFGPFRNALDNLTPQNCDAVYAYSAIITVIGVALPTLHGRFREERVSTVENMATFFDLLQGATSISRISAPWLQASIFEKYSFWEMSVADIDIETNRALDELDQLNQLGVDQDSEEQITNREAIGLLRTCFAKFAYSPHPVTIMAWLGYVEKEFISRLRLRRPLELLIFMHWGVLLDEFGAHFWWAEGSGKALVAEVALELKTGTYDVTEWEKAMEWPQGKVQLDA</sequence>
<evidence type="ECO:0000259" key="6">
    <source>
        <dbReference type="PROSITE" id="PS50048"/>
    </source>
</evidence>
<accession>A0A9W9F5R6</accession>
<protein>
    <recommendedName>
        <fullName evidence="6">Zn(2)-C6 fungal-type domain-containing protein</fullName>
    </recommendedName>
</protein>
<evidence type="ECO:0000313" key="7">
    <source>
        <dbReference type="EMBL" id="KAJ5094001.1"/>
    </source>
</evidence>
<dbReference type="Pfam" id="PF00172">
    <property type="entry name" value="Zn_clus"/>
    <property type="match status" value="1"/>
</dbReference>
<keyword evidence="8" id="KW-1185">Reference proteome</keyword>
<comment type="caution">
    <text evidence="7">The sequence shown here is derived from an EMBL/GenBank/DDBJ whole genome shotgun (WGS) entry which is preliminary data.</text>
</comment>
<feature type="region of interest" description="Disordered" evidence="5">
    <location>
        <begin position="1"/>
        <end position="27"/>
    </location>
</feature>
<dbReference type="PANTHER" id="PTHR47784:SF10">
    <property type="entry name" value="TRANSCRIPTION FACTOR, PUTATIVE (AFU_ORTHOLOGUE AFUA_6G14150)-RELATED"/>
    <property type="match status" value="1"/>
</dbReference>
<keyword evidence="4" id="KW-0539">Nucleus</keyword>
<keyword evidence="3" id="KW-0804">Transcription</keyword>
<dbReference type="SMART" id="SM00066">
    <property type="entry name" value="GAL4"/>
    <property type="match status" value="1"/>
</dbReference>
<dbReference type="SUPFAM" id="SSF57701">
    <property type="entry name" value="Zn2/Cys6 DNA-binding domain"/>
    <property type="match status" value="1"/>
</dbReference>
<evidence type="ECO:0000256" key="2">
    <source>
        <dbReference type="ARBA" id="ARBA00023125"/>
    </source>
</evidence>
<dbReference type="GO" id="GO:0003677">
    <property type="term" value="F:DNA binding"/>
    <property type="evidence" value="ECO:0007669"/>
    <property type="project" value="UniProtKB-KW"/>
</dbReference>